<feature type="region of interest" description="Disordered" evidence="1">
    <location>
        <begin position="157"/>
        <end position="185"/>
    </location>
</feature>
<protein>
    <submittedName>
        <fullName evidence="2">Uncharacterized protein</fullName>
    </submittedName>
</protein>
<gene>
    <name evidence="2" type="ORF">LCGC14_2233360</name>
</gene>
<name>A0A0F9D7B9_9ZZZZ</name>
<dbReference type="EMBL" id="LAZR01030095">
    <property type="protein sequence ID" value="KKL57643.1"/>
    <property type="molecule type" value="Genomic_DNA"/>
</dbReference>
<evidence type="ECO:0000313" key="2">
    <source>
        <dbReference type="EMBL" id="KKL57643.1"/>
    </source>
</evidence>
<accession>A0A0F9D7B9</accession>
<reference evidence="2" key="1">
    <citation type="journal article" date="2015" name="Nature">
        <title>Complex archaea that bridge the gap between prokaryotes and eukaryotes.</title>
        <authorList>
            <person name="Spang A."/>
            <person name="Saw J.H."/>
            <person name="Jorgensen S.L."/>
            <person name="Zaremba-Niedzwiedzka K."/>
            <person name="Martijn J."/>
            <person name="Lind A.E."/>
            <person name="van Eijk R."/>
            <person name="Schleper C."/>
            <person name="Guy L."/>
            <person name="Ettema T.J."/>
        </authorList>
    </citation>
    <scope>NUCLEOTIDE SEQUENCE</scope>
</reference>
<dbReference type="AlphaFoldDB" id="A0A0F9D7B9"/>
<evidence type="ECO:0000256" key="1">
    <source>
        <dbReference type="SAM" id="MobiDB-lite"/>
    </source>
</evidence>
<sequence length="221" mass="23534">MSPFKPPSSGFGKLPNKEQRGGYVGELVDVIEGPIFTDNKTGKPTPKMAWVFRLFSLNGQPFLDAESDPPGQQFIATALSNQTMAMRSTARKWFAAMLNRPVADGEDPDKLIAEAQKLRFMLQFGASDTDKTKLSTIMQFEGVSTLSDELRAAILGTFGPPPDYSDKDGGGTTYDTDETPVPPPQKIDAAEMVEQAAKAQLMADKAVADAAAAEAAAAAAG</sequence>
<organism evidence="2">
    <name type="scientific">marine sediment metagenome</name>
    <dbReference type="NCBI Taxonomy" id="412755"/>
    <lineage>
        <taxon>unclassified sequences</taxon>
        <taxon>metagenomes</taxon>
        <taxon>ecological metagenomes</taxon>
    </lineage>
</organism>
<comment type="caution">
    <text evidence="2">The sequence shown here is derived from an EMBL/GenBank/DDBJ whole genome shotgun (WGS) entry which is preliminary data.</text>
</comment>
<proteinExistence type="predicted"/>